<dbReference type="AlphaFoldDB" id="A0A2G2XLP3"/>
<dbReference type="InterPro" id="IPR007117">
    <property type="entry name" value="Expansin_CBD"/>
</dbReference>
<reference evidence="4 5" key="1">
    <citation type="journal article" date="2017" name="Genome Biol.">
        <title>New reference genome sequences of hot pepper reveal the massive evolution of plant disease-resistance genes by retroduplication.</title>
        <authorList>
            <person name="Kim S."/>
            <person name="Park J."/>
            <person name="Yeom S.I."/>
            <person name="Kim Y.M."/>
            <person name="Seo E."/>
            <person name="Kim K.T."/>
            <person name="Kim M.S."/>
            <person name="Lee J.M."/>
            <person name="Cheong K."/>
            <person name="Shin H.S."/>
            <person name="Kim S.B."/>
            <person name="Han K."/>
            <person name="Lee J."/>
            <person name="Park M."/>
            <person name="Lee H.A."/>
            <person name="Lee H.Y."/>
            <person name="Lee Y."/>
            <person name="Oh S."/>
            <person name="Lee J.H."/>
            <person name="Choi E."/>
            <person name="Choi E."/>
            <person name="Lee S.E."/>
            <person name="Jeon J."/>
            <person name="Kim H."/>
            <person name="Choi G."/>
            <person name="Song H."/>
            <person name="Lee J."/>
            <person name="Lee S.C."/>
            <person name="Kwon J.K."/>
            <person name="Lee H.Y."/>
            <person name="Koo N."/>
            <person name="Hong Y."/>
            <person name="Kim R.W."/>
            <person name="Kang W.H."/>
            <person name="Huh J.H."/>
            <person name="Kang B.C."/>
            <person name="Yang T.J."/>
            <person name="Lee Y.H."/>
            <person name="Bennetzen J.L."/>
            <person name="Choi D."/>
        </authorList>
    </citation>
    <scope>NUCLEOTIDE SEQUENCE [LARGE SCALE GENOMIC DNA]</scope>
    <source>
        <strain evidence="5">cv. PBC81</strain>
    </source>
</reference>
<feature type="domain" description="Expansin-like EG45" evidence="2">
    <location>
        <begin position="41"/>
        <end position="162"/>
    </location>
</feature>
<dbReference type="OrthoDB" id="10292197at2759"/>
<keyword evidence="1" id="KW-0732">Signal</keyword>
<evidence type="ECO:0000313" key="4">
    <source>
        <dbReference type="EMBL" id="PHT58405.1"/>
    </source>
</evidence>
<dbReference type="Gene3D" id="2.40.40.10">
    <property type="entry name" value="RlpA-like domain"/>
    <property type="match status" value="1"/>
</dbReference>
<dbReference type="EMBL" id="MLFT02000001">
    <property type="protein sequence ID" value="PHT58405.1"/>
    <property type="molecule type" value="Genomic_DNA"/>
</dbReference>
<dbReference type="PROSITE" id="PS50842">
    <property type="entry name" value="EXPANSIN_EG45"/>
    <property type="match status" value="1"/>
</dbReference>
<dbReference type="InterPro" id="IPR036908">
    <property type="entry name" value="RlpA-like_sf"/>
</dbReference>
<dbReference type="Gene3D" id="2.60.40.760">
    <property type="entry name" value="Expansin, cellulose-binding-like domain"/>
    <property type="match status" value="1"/>
</dbReference>
<dbReference type="Pfam" id="PF01357">
    <property type="entry name" value="Expansin_C"/>
    <property type="match status" value="1"/>
</dbReference>
<dbReference type="InterPro" id="IPR036749">
    <property type="entry name" value="Expansin_CBD_sf"/>
</dbReference>
<proteinExistence type="predicted"/>
<evidence type="ECO:0000259" key="3">
    <source>
        <dbReference type="PROSITE" id="PS50843"/>
    </source>
</evidence>
<gene>
    <name evidence="4" type="ORF">CQW23_00768</name>
</gene>
<feature type="signal peptide" evidence="1">
    <location>
        <begin position="1"/>
        <end position="23"/>
    </location>
</feature>
<accession>A0A2G2XLP3</accession>
<reference evidence="5" key="2">
    <citation type="journal article" date="2017" name="J. Anim. Genet.">
        <title>Multiple reference genome sequences of hot pepper reveal the massive evolution of plant disease resistance genes by retroduplication.</title>
        <authorList>
            <person name="Kim S."/>
            <person name="Park J."/>
            <person name="Yeom S.-I."/>
            <person name="Kim Y.-M."/>
            <person name="Seo E."/>
            <person name="Kim K.-T."/>
            <person name="Kim M.-S."/>
            <person name="Lee J.M."/>
            <person name="Cheong K."/>
            <person name="Shin H.-S."/>
            <person name="Kim S.-B."/>
            <person name="Han K."/>
            <person name="Lee J."/>
            <person name="Park M."/>
            <person name="Lee H.-A."/>
            <person name="Lee H.-Y."/>
            <person name="Lee Y."/>
            <person name="Oh S."/>
            <person name="Lee J.H."/>
            <person name="Choi E."/>
            <person name="Choi E."/>
            <person name="Lee S.E."/>
            <person name="Jeon J."/>
            <person name="Kim H."/>
            <person name="Choi G."/>
            <person name="Song H."/>
            <person name="Lee J."/>
            <person name="Lee S.-C."/>
            <person name="Kwon J.-K."/>
            <person name="Lee H.-Y."/>
            <person name="Koo N."/>
            <person name="Hong Y."/>
            <person name="Kim R.W."/>
            <person name="Kang W.-H."/>
            <person name="Huh J.H."/>
            <person name="Kang B.-C."/>
            <person name="Yang T.-J."/>
            <person name="Lee Y.-H."/>
            <person name="Bennetzen J.L."/>
            <person name="Choi D."/>
        </authorList>
    </citation>
    <scope>NUCLEOTIDE SEQUENCE [LARGE SCALE GENOMIC DNA]</scope>
    <source>
        <strain evidence="5">cv. PBC81</strain>
    </source>
</reference>
<feature type="domain" description="Expansin-like CBD" evidence="3">
    <location>
        <begin position="180"/>
        <end position="265"/>
    </location>
</feature>
<sequence>MGILVNYNRLVCMILFLPSLCYSNQTIASKATFYETSDGKGGTCGYGNHGNYMNNMRVTAVSSKLYNNGAGCGACYHVTCKEKPVCVSWFNGTCSRVETICSFSGTKLMVTDNREGPVGTDFIIPYTNFGSLAVHPGVAYYVYAKGVVDVNYRRVSCTNNNNGIINLALEVDEHTNYPAYIAFVPITYQGGLTDILAIEIYEEKCNKWIAMRRAYGAVFDMANPPSGPLKLRIQVTDHDGSITKWVQSKKTIIPSYWKPGTIIQTDIQLS</sequence>
<dbReference type="PROSITE" id="PS50843">
    <property type="entry name" value="EXPANSIN_CBD"/>
    <property type="match status" value="1"/>
</dbReference>
<dbReference type="PANTHER" id="PTHR31692">
    <property type="entry name" value="EXPANSIN-B3"/>
    <property type="match status" value="1"/>
</dbReference>
<dbReference type="SUPFAM" id="SSF49590">
    <property type="entry name" value="PHL pollen allergen"/>
    <property type="match status" value="1"/>
</dbReference>
<feature type="chain" id="PRO_5013854778" description="Expansin-like B1" evidence="1">
    <location>
        <begin position="24"/>
        <end position="270"/>
    </location>
</feature>
<evidence type="ECO:0000313" key="5">
    <source>
        <dbReference type="Proteomes" id="UP000224567"/>
    </source>
</evidence>
<dbReference type="InterPro" id="IPR007112">
    <property type="entry name" value="Expansin/allergen_DPBB_dom"/>
</dbReference>
<dbReference type="GO" id="GO:0009653">
    <property type="term" value="P:anatomical structure morphogenesis"/>
    <property type="evidence" value="ECO:0007669"/>
    <property type="project" value="UniProtKB-ARBA"/>
</dbReference>
<evidence type="ECO:0000256" key="1">
    <source>
        <dbReference type="SAM" id="SignalP"/>
    </source>
</evidence>
<dbReference type="Proteomes" id="UP000224567">
    <property type="component" value="Unassembled WGS sequence"/>
</dbReference>
<name>A0A2G2XLP3_CAPBA</name>
<dbReference type="PANTHER" id="PTHR31692:SF58">
    <property type="entry name" value="EXPANSIN-LIKE B1"/>
    <property type="match status" value="1"/>
</dbReference>
<organism evidence="4 5">
    <name type="scientific">Capsicum baccatum</name>
    <name type="common">Peruvian pepper</name>
    <dbReference type="NCBI Taxonomy" id="33114"/>
    <lineage>
        <taxon>Eukaryota</taxon>
        <taxon>Viridiplantae</taxon>
        <taxon>Streptophyta</taxon>
        <taxon>Embryophyta</taxon>
        <taxon>Tracheophyta</taxon>
        <taxon>Spermatophyta</taxon>
        <taxon>Magnoliopsida</taxon>
        <taxon>eudicotyledons</taxon>
        <taxon>Gunneridae</taxon>
        <taxon>Pentapetalae</taxon>
        <taxon>asterids</taxon>
        <taxon>lamiids</taxon>
        <taxon>Solanales</taxon>
        <taxon>Solanaceae</taxon>
        <taxon>Solanoideae</taxon>
        <taxon>Capsiceae</taxon>
        <taxon>Capsicum</taxon>
    </lineage>
</organism>
<protein>
    <recommendedName>
        <fullName evidence="6">Expansin-like B1</fullName>
    </recommendedName>
</protein>
<keyword evidence="5" id="KW-1185">Reference proteome</keyword>
<dbReference type="STRING" id="33114.A0A2G2XLP3"/>
<evidence type="ECO:0008006" key="6">
    <source>
        <dbReference type="Google" id="ProtNLM"/>
    </source>
</evidence>
<dbReference type="SUPFAM" id="SSF50685">
    <property type="entry name" value="Barwin-like endoglucanases"/>
    <property type="match status" value="1"/>
</dbReference>
<comment type="caution">
    <text evidence="4">The sequence shown here is derived from an EMBL/GenBank/DDBJ whole genome shotgun (WGS) entry which is preliminary data.</text>
</comment>
<evidence type="ECO:0000259" key="2">
    <source>
        <dbReference type="PROSITE" id="PS50842"/>
    </source>
</evidence>